<accession>A0A1C6UJQ7</accession>
<dbReference type="EMBL" id="CP109071">
    <property type="protein sequence ID" value="WSA34186.1"/>
    <property type="molecule type" value="Genomic_DNA"/>
</dbReference>
<comment type="subcellular location">
    <subcellularLocation>
        <location evidence="1">Cell membrane</location>
        <topology evidence="1">Multi-pass membrane protein</topology>
    </subcellularLocation>
</comment>
<evidence type="ECO:0000313" key="7">
    <source>
        <dbReference type="EMBL" id="SCL54184.1"/>
    </source>
</evidence>
<reference evidence="9" key="2">
    <citation type="submission" date="2016-06" db="EMBL/GenBank/DDBJ databases">
        <authorList>
            <person name="Varghese N."/>
            <person name="Submissions Spin"/>
        </authorList>
    </citation>
    <scope>NUCLEOTIDE SEQUENCE [LARGE SCALE GENOMIC DNA]</scope>
    <source>
        <strain evidence="9">DSM 43363</strain>
    </source>
</reference>
<feature type="transmembrane region" description="Helical" evidence="5">
    <location>
        <begin position="178"/>
        <end position="203"/>
    </location>
</feature>
<sequence>MTTPLPGTAKQLSADGLRPDARPVWLVIGPALAASVGAFLLAVTVGPALTAIQRALGLPASAKLWIFVAYLLPAVLAVLAGTLVGRRWPTAVTLSAITLLVLGTLLTAFAPGSGSLLLGRAVTGFGAGLAWGTTAVLVAQMGARRVWVAPLVGGVVGLALCLGPVAGTLLAQTANWRLPFVLVVPVEMVALLATAVSGIVVLIRRASPPAQPPTAPSAMKPS</sequence>
<feature type="transmembrane region" description="Helical" evidence="5">
    <location>
        <begin position="91"/>
        <end position="111"/>
    </location>
</feature>
<gene>
    <name evidence="7" type="ORF">GA0070608_1292</name>
    <name evidence="8" type="ORF">OIE14_09165</name>
</gene>
<dbReference type="Proteomes" id="UP000199343">
    <property type="component" value="Unassembled WGS sequence"/>
</dbReference>
<name>A0A1C6UJQ7_9ACTN</name>
<dbReference type="PANTHER" id="PTHR23501">
    <property type="entry name" value="MAJOR FACILITATOR SUPERFAMILY"/>
    <property type="match status" value="1"/>
</dbReference>
<keyword evidence="4 5" id="KW-0472">Membrane</keyword>
<dbReference type="STRING" id="47871.GA0070608_1292"/>
<dbReference type="AlphaFoldDB" id="A0A1C6UJQ7"/>
<dbReference type="SUPFAM" id="SSF103473">
    <property type="entry name" value="MFS general substrate transporter"/>
    <property type="match status" value="1"/>
</dbReference>
<dbReference type="EMBL" id="FMIC01000002">
    <property type="protein sequence ID" value="SCL54184.1"/>
    <property type="molecule type" value="Genomic_DNA"/>
</dbReference>
<feature type="transmembrane region" description="Helical" evidence="5">
    <location>
        <begin position="117"/>
        <end position="139"/>
    </location>
</feature>
<evidence type="ECO:0000313" key="9">
    <source>
        <dbReference type="Proteomes" id="UP000199343"/>
    </source>
</evidence>
<dbReference type="RefSeq" id="WP_176733650.1">
    <property type="nucleotide sequence ID" value="NZ_CP109071.1"/>
</dbReference>
<evidence type="ECO:0000256" key="5">
    <source>
        <dbReference type="SAM" id="Phobius"/>
    </source>
</evidence>
<dbReference type="Pfam" id="PF07690">
    <property type="entry name" value="MFS_1"/>
    <property type="match status" value="1"/>
</dbReference>
<proteinExistence type="predicted"/>
<evidence type="ECO:0000256" key="2">
    <source>
        <dbReference type="ARBA" id="ARBA00022692"/>
    </source>
</evidence>
<evidence type="ECO:0000259" key="6">
    <source>
        <dbReference type="PROSITE" id="PS50850"/>
    </source>
</evidence>
<evidence type="ECO:0000313" key="8">
    <source>
        <dbReference type="EMBL" id="WSA34186.1"/>
    </source>
</evidence>
<feature type="domain" description="Major facilitator superfamily (MFS) profile" evidence="6">
    <location>
        <begin position="26"/>
        <end position="222"/>
    </location>
</feature>
<keyword evidence="3 5" id="KW-1133">Transmembrane helix</keyword>
<evidence type="ECO:0000256" key="3">
    <source>
        <dbReference type="ARBA" id="ARBA00022989"/>
    </source>
</evidence>
<protein>
    <submittedName>
        <fullName evidence="8">MFS transporter</fullName>
    </submittedName>
    <submittedName>
        <fullName evidence="7">Major Facilitator Superfamily protein</fullName>
    </submittedName>
</protein>
<keyword evidence="2 5" id="KW-0812">Transmembrane</keyword>
<reference evidence="8 10" key="3">
    <citation type="submission" date="2022-10" db="EMBL/GenBank/DDBJ databases">
        <title>The complete genomes of actinobacterial strains from the NBC collection.</title>
        <authorList>
            <person name="Joergensen T.S."/>
            <person name="Alvarez Arevalo M."/>
            <person name="Sterndorff E.B."/>
            <person name="Faurdal D."/>
            <person name="Vuksanovic O."/>
            <person name="Mourched A.-S."/>
            <person name="Charusanti P."/>
            <person name="Shaw S."/>
            <person name="Blin K."/>
            <person name="Weber T."/>
        </authorList>
    </citation>
    <scope>NUCLEOTIDE SEQUENCE [LARGE SCALE GENOMIC DNA]</scope>
    <source>
        <strain evidence="8 10">NBC 01809</strain>
    </source>
</reference>
<evidence type="ECO:0000256" key="4">
    <source>
        <dbReference type="ARBA" id="ARBA00023136"/>
    </source>
</evidence>
<dbReference type="InterPro" id="IPR020846">
    <property type="entry name" value="MFS_dom"/>
</dbReference>
<dbReference type="InterPro" id="IPR011701">
    <property type="entry name" value="MFS"/>
</dbReference>
<feature type="transmembrane region" description="Helical" evidence="5">
    <location>
        <begin position="64"/>
        <end position="84"/>
    </location>
</feature>
<feature type="transmembrane region" description="Helical" evidence="5">
    <location>
        <begin position="24"/>
        <end position="52"/>
    </location>
</feature>
<dbReference type="Proteomes" id="UP001334804">
    <property type="component" value="Chromosome"/>
</dbReference>
<dbReference type="PROSITE" id="PS50850">
    <property type="entry name" value="MFS"/>
    <property type="match status" value="1"/>
</dbReference>
<dbReference type="Gene3D" id="1.20.1250.20">
    <property type="entry name" value="MFS general substrate transporter like domains"/>
    <property type="match status" value="1"/>
</dbReference>
<organism evidence="7 9">
    <name type="scientific">Micromonospora peucetia</name>
    <dbReference type="NCBI Taxonomy" id="47871"/>
    <lineage>
        <taxon>Bacteria</taxon>
        <taxon>Bacillati</taxon>
        <taxon>Actinomycetota</taxon>
        <taxon>Actinomycetes</taxon>
        <taxon>Micromonosporales</taxon>
        <taxon>Micromonosporaceae</taxon>
        <taxon>Micromonospora</taxon>
    </lineage>
</organism>
<evidence type="ECO:0000256" key="1">
    <source>
        <dbReference type="ARBA" id="ARBA00004651"/>
    </source>
</evidence>
<evidence type="ECO:0000313" key="10">
    <source>
        <dbReference type="Proteomes" id="UP001334804"/>
    </source>
</evidence>
<keyword evidence="10" id="KW-1185">Reference proteome</keyword>
<dbReference type="GO" id="GO:0005886">
    <property type="term" value="C:plasma membrane"/>
    <property type="evidence" value="ECO:0007669"/>
    <property type="project" value="UniProtKB-SubCell"/>
</dbReference>
<reference evidence="7" key="1">
    <citation type="submission" date="2016-06" db="EMBL/GenBank/DDBJ databases">
        <authorList>
            <person name="Kjaerup R.B."/>
            <person name="Dalgaard T.S."/>
            <person name="Juul-Madsen H.R."/>
        </authorList>
    </citation>
    <scope>NUCLEOTIDE SEQUENCE [LARGE SCALE GENOMIC DNA]</scope>
    <source>
        <strain evidence="7">DSM 43363</strain>
    </source>
</reference>
<dbReference type="GO" id="GO:0022857">
    <property type="term" value="F:transmembrane transporter activity"/>
    <property type="evidence" value="ECO:0007669"/>
    <property type="project" value="InterPro"/>
</dbReference>
<feature type="transmembrane region" description="Helical" evidence="5">
    <location>
        <begin position="146"/>
        <end position="166"/>
    </location>
</feature>
<dbReference type="InterPro" id="IPR036259">
    <property type="entry name" value="MFS_trans_sf"/>
</dbReference>